<dbReference type="InterPro" id="IPR036188">
    <property type="entry name" value="FAD/NAD-bd_sf"/>
</dbReference>
<reference evidence="3 4" key="1">
    <citation type="submission" date="2023-01" db="EMBL/GenBank/DDBJ databases">
        <title>Characterization of estradiol degrading bacteria Microbacterium sp. MZT7 and reveal degrading genes through genome analysis.</title>
        <authorList>
            <person name="Hao P."/>
            <person name="Gao Y."/>
        </authorList>
    </citation>
    <scope>NUCLEOTIDE SEQUENCE [LARGE SCALE GENOMIC DNA]</scope>
    <source>
        <strain evidence="3 4">MZT7</strain>
    </source>
</reference>
<dbReference type="PANTHER" id="PTHR13847">
    <property type="entry name" value="SARCOSINE DEHYDROGENASE-RELATED"/>
    <property type="match status" value="1"/>
</dbReference>
<evidence type="ECO:0000259" key="2">
    <source>
        <dbReference type="Pfam" id="PF01266"/>
    </source>
</evidence>
<dbReference type="InterPro" id="IPR006076">
    <property type="entry name" value="FAD-dep_OxRdtase"/>
</dbReference>
<dbReference type="Pfam" id="PF01266">
    <property type="entry name" value="DAO"/>
    <property type="match status" value="1"/>
</dbReference>
<keyword evidence="4" id="KW-1185">Reference proteome</keyword>
<dbReference type="Gene3D" id="3.50.50.60">
    <property type="entry name" value="FAD/NAD(P)-binding domain"/>
    <property type="match status" value="1"/>
</dbReference>
<dbReference type="RefSeq" id="WP_231819599.1">
    <property type="nucleotide sequence ID" value="NZ_CP082781.1"/>
</dbReference>
<name>A0ABY3RP83_9MICO</name>
<accession>A0ABY3RP83</accession>
<dbReference type="Gene3D" id="3.30.9.10">
    <property type="entry name" value="D-Amino Acid Oxidase, subunit A, domain 2"/>
    <property type="match status" value="1"/>
</dbReference>
<protein>
    <submittedName>
        <fullName evidence="3">FAD-binding oxidoreductase</fullName>
    </submittedName>
</protein>
<dbReference type="PANTHER" id="PTHR13847:SF289">
    <property type="entry name" value="GLYCINE OXIDASE"/>
    <property type="match status" value="1"/>
</dbReference>
<gene>
    <name evidence="3" type="ORF">K8F61_14375</name>
</gene>
<feature type="domain" description="FAD dependent oxidoreductase" evidence="2">
    <location>
        <begin position="8"/>
        <end position="352"/>
    </location>
</feature>
<organism evidence="3 4">
    <name type="scientific">Microbacterium resistens</name>
    <dbReference type="NCBI Taxonomy" id="156977"/>
    <lineage>
        <taxon>Bacteria</taxon>
        <taxon>Bacillati</taxon>
        <taxon>Actinomycetota</taxon>
        <taxon>Actinomycetes</taxon>
        <taxon>Micrococcales</taxon>
        <taxon>Microbacteriaceae</taxon>
        <taxon>Microbacterium</taxon>
    </lineage>
</organism>
<evidence type="ECO:0000256" key="1">
    <source>
        <dbReference type="ARBA" id="ARBA00023002"/>
    </source>
</evidence>
<dbReference type="Proteomes" id="UP001199642">
    <property type="component" value="Chromosome"/>
</dbReference>
<sequence>MNATRPHRVVVVGGGILGASAAAHLARRGMAVTLVTSGDLADGASGRSLSWLNSSGERSEAYHRLRLLGIDRYRTWAARHPDSADHLRFDGAIKWARPGSSLQPTFARERSRGYDAIWVPRNRIAEHAPDVRPGAVAEEGAIVNPGEGWVDLPPLVAELVAEAVAGGARLVARTAVRAVATDAGVVVGVRLADGAAIPADHVVLAAGAATPALLATVGVALPEATVPSCIVHTAPLAERVRMVMNTPRVAVRPLPDGGLALDSGWAARTVRRSEDGTWTVPAETVTGLLDEASRVLARTERLRARRVAAGPKPIPADGDPVVGAVPVVPGLSVLFTHSGATLGLILGELLAEEIDTGAASPVLERFRIDRFDGSAAAGPAADDDAWTPVVPA</sequence>
<dbReference type="EMBL" id="CP082781">
    <property type="protein sequence ID" value="UGS25828.1"/>
    <property type="molecule type" value="Genomic_DNA"/>
</dbReference>
<proteinExistence type="predicted"/>
<evidence type="ECO:0000313" key="4">
    <source>
        <dbReference type="Proteomes" id="UP001199642"/>
    </source>
</evidence>
<dbReference type="SUPFAM" id="SSF51905">
    <property type="entry name" value="FAD/NAD(P)-binding domain"/>
    <property type="match status" value="1"/>
</dbReference>
<evidence type="ECO:0000313" key="3">
    <source>
        <dbReference type="EMBL" id="UGS25828.1"/>
    </source>
</evidence>
<keyword evidence="1" id="KW-0560">Oxidoreductase</keyword>